<sequence length="69" mass="7499">MNPVGPATTVPSSRATRTQKNGAVGELSIGLRLLAESCPEFAYEDLIGPGREDHEHRKIRPQAVMAQSR</sequence>
<gene>
    <name evidence="2" type="ORF">PG994_007041</name>
</gene>
<keyword evidence="3" id="KW-1185">Reference proteome</keyword>
<feature type="compositionally biased region" description="Polar residues" evidence="1">
    <location>
        <begin position="9"/>
        <end position="21"/>
    </location>
</feature>
<dbReference type="Proteomes" id="UP001480595">
    <property type="component" value="Unassembled WGS sequence"/>
</dbReference>
<feature type="region of interest" description="Disordered" evidence="1">
    <location>
        <begin position="1"/>
        <end position="23"/>
    </location>
</feature>
<dbReference type="EMBL" id="JAQQWL010000007">
    <property type="protein sequence ID" value="KAK8064403.1"/>
    <property type="molecule type" value="Genomic_DNA"/>
</dbReference>
<comment type="caution">
    <text evidence="2">The sequence shown here is derived from an EMBL/GenBank/DDBJ whole genome shotgun (WGS) entry which is preliminary data.</text>
</comment>
<dbReference type="GeneID" id="92091513"/>
<accession>A0ABR1UZS6</accession>
<name>A0ABR1UZS6_9PEZI</name>
<evidence type="ECO:0000313" key="2">
    <source>
        <dbReference type="EMBL" id="KAK8064403.1"/>
    </source>
</evidence>
<dbReference type="RefSeq" id="XP_066715392.1">
    <property type="nucleotide sequence ID" value="XM_066858450.1"/>
</dbReference>
<evidence type="ECO:0000256" key="1">
    <source>
        <dbReference type="SAM" id="MobiDB-lite"/>
    </source>
</evidence>
<protein>
    <submittedName>
        <fullName evidence="2">Uncharacterized protein</fullName>
    </submittedName>
</protein>
<organism evidence="2 3">
    <name type="scientific">Apiospora phragmitis</name>
    <dbReference type="NCBI Taxonomy" id="2905665"/>
    <lineage>
        <taxon>Eukaryota</taxon>
        <taxon>Fungi</taxon>
        <taxon>Dikarya</taxon>
        <taxon>Ascomycota</taxon>
        <taxon>Pezizomycotina</taxon>
        <taxon>Sordariomycetes</taxon>
        <taxon>Xylariomycetidae</taxon>
        <taxon>Amphisphaeriales</taxon>
        <taxon>Apiosporaceae</taxon>
        <taxon>Apiospora</taxon>
    </lineage>
</organism>
<evidence type="ECO:0000313" key="3">
    <source>
        <dbReference type="Proteomes" id="UP001480595"/>
    </source>
</evidence>
<proteinExistence type="predicted"/>
<reference evidence="2 3" key="1">
    <citation type="submission" date="2023-01" db="EMBL/GenBank/DDBJ databases">
        <title>Analysis of 21 Apiospora genomes using comparative genomics revels a genus with tremendous synthesis potential of carbohydrate active enzymes and secondary metabolites.</title>
        <authorList>
            <person name="Sorensen T."/>
        </authorList>
    </citation>
    <scope>NUCLEOTIDE SEQUENCE [LARGE SCALE GENOMIC DNA]</scope>
    <source>
        <strain evidence="2 3">CBS 135458</strain>
    </source>
</reference>